<accession>A0A2M7FX96</accession>
<sequence>MKPVEKISFCIQESWVLNALAGLWGGVIVVLALLDIFLNYLEWTSIGALQRLVNVSQDDGLVNWFSSIQLFCIALVLWGVFAVLLTQKQTLKRFVLWGWGFIASFFSYLALDDGSRLHERIGTAVEETFKGGGASGGGFFSELVKHFPSFHWQLVFVPALVCIGFFVMWFMWKNLNSREQKILLFLGLSLYGFAVVLDFIEGVESIYTHLAASLGVKTYVISHLSILIEECSEMFGNTLIMLAFLKQLTSQAGNWSVRVVSSAFPESAENLDSPPPLV</sequence>
<proteinExistence type="predicted"/>
<name>A0A2M7FX96_9BACT</name>
<feature type="transmembrane region" description="Helical" evidence="1">
    <location>
        <begin position="150"/>
        <end position="170"/>
    </location>
</feature>
<dbReference type="Proteomes" id="UP000231019">
    <property type="component" value="Unassembled WGS sequence"/>
</dbReference>
<protein>
    <submittedName>
        <fullName evidence="2">Uncharacterized protein</fullName>
    </submittedName>
</protein>
<dbReference type="AlphaFoldDB" id="A0A2M7FX96"/>
<feature type="transmembrane region" description="Helical" evidence="1">
    <location>
        <begin position="94"/>
        <end position="111"/>
    </location>
</feature>
<evidence type="ECO:0000256" key="1">
    <source>
        <dbReference type="SAM" id="Phobius"/>
    </source>
</evidence>
<keyword evidence="1" id="KW-0472">Membrane</keyword>
<feature type="transmembrane region" description="Helical" evidence="1">
    <location>
        <begin position="61"/>
        <end position="85"/>
    </location>
</feature>
<evidence type="ECO:0000313" key="3">
    <source>
        <dbReference type="Proteomes" id="UP000231019"/>
    </source>
</evidence>
<comment type="caution">
    <text evidence="2">The sequence shown here is derived from an EMBL/GenBank/DDBJ whole genome shotgun (WGS) entry which is preliminary data.</text>
</comment>
<dbReference type="EMBL" id="PFFQ01000066">
    <property type="protein sequence ID" value="PIW13702.1"/>
    <property type="molecule type" value="Genomic_DNA"/>
</dbReference>
<keyword evidence="1" id="KW-0812">Transmembrane</keyword>
<evidence type="ECO:0000313" key="2">
    <source>
        <dbReference type="EMBL" id="PIW13702.1"/>
    </source>
</evidence>
<organism evidence="2 3">
    <name type="scientific">bacterium (Candidatus Blackallbacteria) CG17_big_fil_post_rev_8_21_14_2_50_48_46</name>
    <dbReference type="NCBI Taxonomy" id="2014261"/>
    <lineage>
        <taxon>Bacteria</taxon>
        <taxon>Candidatus Blackallbacteria</taxon>
    </lineage>
</organism>
<feature type="transmembrane region" description="Helical" evidence="1">
    <location>
        <begin position="21"/>
        <end position="41"/>
    </location>
</feature>
<feature type="transmembrane region" description="Helical" evidence="1">
    <location>
        <begin position="182"/>
        <end position="200"/>
    </location>
</feature>
<keyword evidence="1" id="KW-1133">Transmembrane helix</keyword>
<reference evidence="2 3" key="1">
    <citation type="submission" date="2017-09" db="EMBL/GenBank/DDBJ databases">
        <title>Depth-based differentiation of microbial function through sediment-hosted aquifers and enrichment of novel symbionts in the deep terrestrial subsurface.</title>
        <authorList>
            <person name="Probst A.J."/>
            <person name="Ladd B."/>
            <person name="Jarett J.K."/>
            <person name="Geller-Mcgrath D.E."/>
            <person name="Sieber C.M."/>
            <person name="Emerson J.B."/>
            <person name="Anantharaman K."/>
            <person name="Thomas B.C."/>
            <person name="Malmstrom R."/>
            <person name="Stieglmeier M."/>
            <person name="Klingl A."/>
            <person name="Woyke T."/>
            <person name="Ryan C.M."/>
            <person name="Banfield J.F."/>
        </authorList>
    </citation>
    <scope>NUCLEOTIDE SEQUENCE [LARGE SCALE GENOMIC DNA]</scope>
    <source>
        <strain evidence="2">CG17_big_fil_post_rev_8_21_14_2_50_48_46</strain>
    </source>
</reference>
<gene>
    <name evidence="2" type="ORF">COW36_23820</name>
</gene>